<accession>A0A9N9J621</accession>
<dbReference type="InterPro" id="IPR044563">
    <property type="entry name" value="Sgt1-like"/>
</dbReference>
<dbReference type="Gene3D" id="2.60.40.790">
    <property type="match status" value="1"/>
</dbReference>
<gene>
    <name evidence="2" type="ORF">DERYTH_LOCUS18262</name>
</gene>
<dbReference type="InterPro" id="IPR008978">
    <property type="entry name" value="HSP20-like_chaperone"/>
</dbReference>
<dbReference type="OrthoDB" id="1898560at2759"/>
<organism evidence="2 3">
    <name type="scientific">Dentiscutata erythropus</name>
    <dbReference type="NCBI Taxonomy" id="1348616"/>
    <lineage>
        <taxon>Eukaryota</taxon>
        <taxon>Fungi</taxon>
        <taxon>Fungi incertae sedis</taxon>
        <taxon>Mucoromycota</taxon>
        <taxon>Glomeromycotina</taxon>
        <taxon>Glomeromycetes</taxon>
        <taxon>Diversisporales</taxon>
        <taxon>Gigasporaceae</taxon>
        <taxon>Dentiscutata</taxon>
    </lineage>
</organism>
<evidence type="ECO:0000259" key="1">
    <source>
        <dbReference type="PROSITE" id="PS51048"/>
    </source>
</evidence>
<keyword evidence="3" id="KW-1185">Reference proteome</keyword>
<protein>
    <submittedName>
        <fullName evidence="2">7280_t:CDS:1</fullName>
    </submittedName>
</protein>
<evidence type="ECO:0000313" key="2">
    <source>
        <dbReference type="EMBL" id="CAG8766211.1"/>
    </source>
</evidence>
<dbReference type="GO" id="GO:0051087">
    <property type="term" value="F:protein-folding chaperone binding"/>
    <property type="evidence" value="ECO:0007669"/>
    <property type="project" value="InterPro"/>
</dbReference>
<dbReference type="PROSITE" id="PS51048">
    <property type="entry name" value="SGS"/>
    <property type="match status" value="1"/>
</dbReference>
<feature type="non-terminal residue" evidence="2">
    <location>
        <position position="130"/>
    </location>
</feature>
<comment type="caution">
    <text evidence="2">The sequence shown here is derived from an EMBL/GenBank/DDBJ whole genome shotgun (WGS) entry which is preliminary data.</text>
</comment>
<dbReference type="AlphaFoldDB" id="A0A9N9J621"/>
<dbReference type="Proteomes" id="UP000789405">
    <property type="component" value="Unassembled WGS sequence"/>
</dbReference>
<sequence>ESVAVKLPTRSDYFLEIDPLTYEILPKECKYEVLSTKIEVKPKLELSWVLEGVLDLFQHLMITYPSLAHNAKNWDKMEKEINKDQEKLEGEVALNSLFQQLYRDADDDTKRAMLKSYTKNSDTCLSTNWS</sequence>
<dbReference type="PANTHER" id="PTHR45862">
    <property type="entry name" value="PROTEIN SGT1 HOMOLOG"/>
    <property type="match status" value="1"/>
</dbReference>
<proteinExistence type="predicted"/>
<name>A0A9N9J621_9GLOM</name>
<dbReference type="EMBL" id="CAJVPY010018268">
    <property type="protein sequence ID" value="CAG8766211.1"/>
    <property type="molecule type" value="Genomic_DNA"/>
</dbReference>
<dbReference type="Pfam" id="PF05002">
    <property type="entry name" value="SGS"/>
    <property type="match status" value="1"/>
</dbReference>
<dbReference type="SUPFAM" id="SSF49764">
    <property type="entry name" value="HSP20-like chaperones"/>
    <property type="match status" value="1"/>
</dbReference>
<reference evidence="2" key="1">
    <citation type="submission" date="2021-06" db="EMBL/GenBank/DDBJ databases">
        <authorList>
            <person name="Kallberg Y."/>
            <person name="Tangrot J."/>
            <person name="Rosling A."/>
        </authorList>
    </citation>
    <scope>NUCLEOTIDE SEQUENCE</scope>
    <source>
        <strain evidence="2">MA453B</strain>
    </source>
</reference>
<dbReference type="InterPro" id="IPR007699">
    <property type="entry name" value="SGS_dom"/>
</dbReference>
<feature type="domain" description="SGS" evidence="1">
    <location>
        <begin position="63"/>
        <end position="130"/>
    </location>
</feature>
<evidence type="ECO:0000313" key="3">
    <source>
        <dbReference type="Proteomes" id="UP000789405"/>
    </source>
</evidence>